<evidence type="ECO:0000256" key="2">
    <source>
        <dbReference type="NCBIfam" id="TIGR00187"/>
    </source>
</evidence>
<dbReference type="InterPro" id="IPR026017">
    <property type="entry name" value="Lumazine-bd_dom"/>
</dbReference>
<dbReference type="Proteomes" id="UP001410394">
    <property type="component" value="Unassembled WGS sequence"/>
</dbReference>
<comment type="caution">
    <text evidence="5">The sequence shown here is derived from an EMBL/GenBank/DDBJ whole genome shotgun (WGS) entry which is preliminary data.</text>
</comment>
<dbReference type="RefSeq" id="WP_345920204.1">
    <property type="nucleotide sequence ID" value="NZ_JBDIVE010000007.1"/>
</dbReference>
<dbReference type="CDD" id="cd00402">
    <property type="entry name" value="Riboflavin_synthase_like"/>
    <property type="match status" value="1"/>
</dbReference>
<reference evidence="5 6" key="1">
    <citation type="journal article" date="2018" name="Int. J. Syst. Evol. Microbiol.">
        <title>Uliginosibacterium sediminicola sp. nov., isolated from freshwater sediment.</title>
        <authorList>
            <person name="Hwang W.M."/>
            <person name="Kim S.M."/>
            <person name="Kang K."/>
            <person name="Ahn T.Y."/>
        </authorList>
    </citation>
    <scope>NUCLEOTIDE SEQUENCE [LARGE SCALE GENOMIC DNA]</scope>
    <source>
        <strain evidence="5 6">M1-21</strain>
    </source>
</reference>
<feature type="repeat" description="Lumazine-binding" evidence="3">
    <location>
        <begin position="98"/>
        <end position="196"/>
    </location>
</feature>
<dbReference type="EC" id="2.5.1.9" evidence="2"/>
<gene>
    <name evidence="5" type="ORF">ABDB84_13155</name>
</gene>
<protein>
    <recommendedName>
        <fullName evidence="2">Riboflavin synthase</fullName>
        <ecNumber evidence="2">2.5.1.9</ecNumber>
    </recommendedName>
</protein>
<evidence type="ECO:0000256" key="3">
    <source>
        <dbReference type="PROSITE-ProRule" id="PRU00524"/>
    </source>
</evidence>
<evidence type="ECO:0000313" key="6">
    <source>
        <dbReference type="Proteomes" id="UP001410394"/>
    </source>
</evidence>
<feature type="domain" description="Lumazine-binding" evidence="4">
    <location>
        <begin position="1"/>
        <end position="97"/>
    </location>
</feature>
<evidence type="ECO:0000313" key="5">
    <source>
        <dbReference type="EMBL" id="MEN3069434.1"/>
    </source>
</evidence>
<dbReference type="PANTHER" id="PTHR21098:SF0">
    <property type="entry name" value="RIBOFLAVIN SYNTHASE"/>
    <property type="match status" value="1"/>
</dbReference>
<dbReference type="Pfam" id="PF00677">
    <property type="entry name" value="Lum_binding"/>
    <property type="match status" value="2"/>
</dbReference>
<dbReference type="Gene3D" id="2.40.30.20">
    <property type="match status" value="2"/>
</dbReference>
<proteinExistence type="predicted"/>
<dbReference type="EMBL" id="JBDIVE010000007">
    <property type="protein sequence ID" value="MEN3069434.1"/>
    <property type="molecule type" value="Genomic_DNA"/>
</dbReference>
<evidence type="ECO:0000256" key="1">
    <source>
        <dbReference type="ARBA" id="ARBA00022737"/>
    </source>
</evidence>
<dbReference type="NCBIfam" id="TIGR00187">
    <property type="entry name" value="ribE"/>
    <property type="match status" value="1"/>
</dbReference>
<dbReference type="SUPFAM" id="SSF63380">
    <property type="entry name" value="Riboflavin synthase domain-like"/>
    <property type="match status" value="2"/>
</dbReference>
<dbReference type="InterPro" id="IPR023366">
    <property type="entry name" value="ATP_synth_asu-like_sf"/>
</dbReference>
<evidence type="ECO:0000259" key="4">
    <source>
        <dbReference type="PROSITE" id="PS51177"/>
    </source>
</evidence>
<dbReference type="PIRSF" id="PIRSF000498">
    <property type="entry name" value="Riboflavin_syn_A"/>
    <property type="match status" value="1"/>
</dbReference>
<dbReference type="InterPro" id="IPR001783">
    <property type="entry name" value="Lumazine-bd"/>
</dbReference>
<keyword evidence="6" id="KW-1185">Reference proteome</keyword>
<feature type="repeat" description="Lumazine-binding" evidence="3">
    <location>
        <begin position="1"/>
        <end position="97"/>
    </location>
</feature>
<dbReference type="PROSITE" id="PS51177">
    <property type="entry name" value="LUMAZINE_BIND"/>
    <property type="match status" value="2"/>
</dbReference>
<name>A0ABU9Z0S3_9RHOO</name>
<dbReference type="NCBIfam" id="NF006767">
    <property type="entry name" value="PRK09289.1"/>
    <property type="match status" value="1"/>
</dbReference>
<feature type="domain" description="Lumazine-binding" evidence="4">
    <location>
        <begin position="98"/>
        <end position="196"/>
    </location>
</feature>
<keyword evidence="1" id="KW-0677">Repeat</keyword>
<dbReference type="NCBIfam" id="NF009566">
    <property type="entry name" value="PRK13020.1"/>
    <property type="match status" value="1"/>
</dbReference>
<sequence length="238" mass="25918">MFTGIVKGTARLAKLERKQGLYTLTLDFPPDFDAGLAIGASVAVDGVCLTVTRHASGWAEFDVMQESLVRSTLANISEGQRFNVERAAHDGAEIGGHPLSGHVDCTASIVGIETPENNKVMRFEVAPEWMHYIFAKGYIAVNGCSLTVSDVDRATRRFSVWFIPETLRATTFDAKQLGDMVNIEIERGTQVTVDTIRTYLDERLGPLLPRLEALLGGQGTLLEQTIAALPPSTTPDKP</sequence>
<dbReference type="PANTHER" id="PTHR21098">
    <property type="entry name" value="RIBOFLAVIN SYNTHASE ALPHA CHAIN"/>
    <property type="match status" value="1"/>
</dbReference>
<dbReference type="InterPro" id="IPR017938">
    <property type="entry name" value="Riboflavin_synthase-like_b-brl"/>
</dbReference>
<organism evidence="5 6">
    <name type="scientific">Uliginosibacterium sediminicola</name>
    <dbReference type="NCBI Taxonomy" id="2024550"/>
    <lineage>
        <taxon>Bacteria</taxon>
        <taxon>Pseudomonadati</taxon>
        <taxon>Pseudomonadota</taxon>
        <taxon>Betaproteobacteria</taxon>
        <taxon>Rhodocyclales</taxon>
        <taxon>Zoogloeaceae</taxon>
        <taxon>Uliginosibacterium</taxon>
    </lineage>
</organism>
<accession>A0ABU9Z0S3</accession>